<gene>
    <name evidence="3" type="ORF">JCM16775_1732</name>
</gene>
<evidence type="ECO:0000313" key="3">
    <source>
        <dbReference type="EMBL" id="BBM39021.1"/>
    </source>
</evidence>
<organism evidence="3 4">
    <name type="scientific">Leptotrichia hofstadii</name>
    <dbReference type="NCBI Taxonomy" id="157688"/>
    <lineage>
        <taxon>Bacteria</taxon>
        <taxon>Fusobacteriati</taxon>
        <taxon>Fusobacteriota</taxon>
        <taxon>Fusobacteriia</taxon>
        <taxon>Fusobacteriales</taxon>
        <taxon>Leptotrichiaceae</taxon>
        <taxon>Leptotrichia</taxon>
    </lineage>
</organism>
<dbReference type="InterPro" id="IPR011990">
    <property type="entry name" value="TPR-like_helical_dom_sf"/>
</dbReference>
<dbReference type="Proteomes" id="UP000321892">
    <property type="component" value="Chromosome"/>
</dbReference>
<dbReference type="SUPFAM" id="SSF81901">
    <property type="entry name" value="HCP-like"/>
    <property type="match status" value="1"/>
</dbReference>
<keyword evidence="1" id="KW-0175">Coiled coil</keyword>
<feature type="transmembrane region" description="Helical" evidence="2">
    <location>
        <begin position="6"/>
        <end position="26"/>
    </location>
</feature>
<feature type="coiled-coil region" evidence="1">
    <location>
        <begin position="106"/>
        <end position="133"/>
    </location>
</feature>
<dbReference type="EMBL" id="AP019823">
    <property type="protein sequence ID" value="BBM39021.1"/>
    <property type="molecule type" value="Genomic_DNA"/>
</dbReference>
<protein>
    <recommendedName>
        <fullName evidence="5">Tetratricopeptide repeat protein</fullName>
    </recommendedName>
</protein>
<keyword evidence="2" id="KW-0812">Transmembrane</keyword>
<evidence type="ECO:0008006" key="5">
    <source>
        <dbReference type="Google" id="ProtNLM"/>
    </source>
</evidence>
<dbReference type="Gene3D" id="1.25.40.10">
    <property type="entry name" value="Tetratricopeptide repeat domain"/>
    <property type="match status" value="1"/>
</dbReference>
<evidence type="ECO:0000256" key="1">
    <source>
        <dbReference type="SAM" id="Coils"/>
    </source>
</evidence>
<keyword evidence="2" id="KW-0472">Membrane</keyword>
<evidence type="ECO:0000313" key="4">
    <source>
        <dbReference type="Proteomes" id="UP000321892"/>
    </source>
</evidence>
<evidence type="ECO:0000256" key="2">
    <source>
        <dbReference type="SAM" id="Phobius"/>
    </source>
</evidence>
<accession>A0A510JKX1</accession>
<sequence>MKNYNKVIVSGIGILIILFLFQYILFKGDYMNRKKYEQILEQVNEMVEKRNYEKAEKLLKKSIKYDVEGYYQLGIFYFSELNDEKKAIEFFELGYKKGYILSTLPLEDIYRKKEILKRQKNGIKKELKIMKIRAKFN</sequence>
<keyword evidence="2" id="KW-1133">Transmembrane helix</keyword>
<dbReference type="KEGG" id="lhf:JCM16775_1732"/>
<reference evidence="3 4" key="1">
    <citation type="submission" date="2019-07" db="EMBL/GenBank/DDBJ databases">
        <title>Complete Genome Sequence of Leptotrichia hofstadii Strain JCM16775.</title>
        <authorList>
            <person name="Watanabe S."/>
            <person name="Cui L."/>
        </authorList>
    </citation>
    <scope>NUCLEOTIDE SEQUENCE [LARGE SCALE GENOMIC DNA]</scope>
    <source>
        <strain evidence="3 4">JCM16775</strain>
    </source>
</reference>
<dbReference type="AlphaFoldDB" id="A0A510JKX1"/>
<name>A0A510JKX1_9FUSO</name>
<proteinExistence type="predicted"/>
<keyword evidence="4" id="KW-1185">Reference proteome</keyword>